<protein>
    <submittedName>
        <fullName evidence="1">Uncharacterized protein</fullName>
    </submittedName>
</protein>
<dbReference type="EMBL" id="CP028136">
    <property type="protein sequence ID" value="AVR45107.1"/>
    <property type="molecule type" value="Genomic_DNA"/>
</dbReference>
<reference evidence="2" key="1">
    <citation type="submission" date="2018-03" db="EMBL/GenBank/DDBJ databases">
        <title>Gramella fulva sp. nov., isolated from a dry surface of tidal flat.</title>
        <authorList>
            <person name="Hwang S.H."/>
            <person name="Hwang W.M."/>
            <person name="Kang K."/>
            <person name="Ahn T.-Y."/>
        </authorList>
    </citation>
    <scope>NUCLEOTIDE SEQUENCE [LARGE SCALE GENOMIC DNA]</scope>
    <source>
        <strain evidence="2">SH35</strain>
    </source>
</reference>
<dbReference type="PROSITE" id="PS51257">
    <property type="entry name" value="PROKAR_LIPOPROTEIN"/>
    <property type="match status" value="1"/>
</dbReference>
<keyword evidence="2" id="KW-1185">Reference proteome</keyword>
<proteinExistence type="predicted"/>
<organism evidence="1 2">
    <name type="scientific">Christiangramia fulva</name>
    <dbReference type="NCBI Taxonomy" id="2126553"/>
    <lineage>
        <taxon>Bacteria</taxon>
        <taxon>Pseudomonadati</taxon>
        <taxon>Bacteroidota</taxon>
        <taxon>Flavobacteriia</taxon>
        <taxon>Flavobacteriales</taxon>
        <taxon>Flavobacteriaceae</taxon>
        <taxon>Christiangramia</taxon>
    </lineage>
</organism>
<name>A0A2R3Z4A3_9FLAO</name>
<accession>A0A2R3Z4A3</accession>
<sequence length="68" mass="7638">MKFKILVAVFSFGIFVLTSCTDTVKETTVVKETKTENKEGILERSAKKVDAEVNKEIDNKIEEIGDDN</sequence>
<evidence type="ECO:0000313" key="2">
    <source>
        <dbReference type="Proteomes" id="UP000241507"/>
    </source>
</evidence>
<dbReference type="Proteomes" id="UP000241507">
    <property type="component" value="Chromosome"/>
</dbReference>
<dbReference type="OrthoDB" id="1454639at2"/>
<gene>
    <name evidence="1" type="ORF">C7S20_07390</name>
</gene>
<dbReference type="AlphaFoldDB" id="A0A2R3Z4A3"/>
<dbReference type="KEGG" id="grs:C7S20_07390"/>
<dbReference type="RefSeq" id="WP_107011885.1">
    <property type="nucleotide sequence ID" value="NZ_CP028136.1"/>
</dbReference>
<evidence type="ECO:0000313" key="1">
    <source>
        <dbReference type="EMBL" id="AVR45107.1"/>
    </source>
</evidence>